<dbReference type="Gene3D" id="1.10.720.30">
    <property type="entry name" value="SAP domain"/>
    <property type="match status" value="1"/>
</dbReference>
<accession>A0ABV6KVM6</accession>
<dbReference type="InterPro" id="IPR036361">
    <property type="entry name" value="SAP_dom_sf"/>
</dbReference>
<name>A0ABV6KVM6_9BACI</name>
<feature type="domain" description="Rho termination factor-like N-terminal" evidence="1">
    <location>
        <begin position="35"/>
        <end position="69"/>
    </location>
</feature>
<dbReference type="Proteomes" id="UP001589738">
    <property type="component" value="Unassembled WGS sequence"/>
</dbReference>
<keyword evidence="3" id="KW-1185">Reference proteome</keyword>
<reference evidence="2 3" key="1">
    <citation type="submission" date="2024-09" db="EMBL/GenBank/DDBJ databases">
        <authorList>
            <person name="Sun Q."/>
            <person name="Mori K."/>
        </authorList>
    </citation>
    <scope>NUCLEOTIDE SEQUENCE [LARGE SCALE GENOMIC DNA]</scope>
    <source>
        <strain evidence="2 3">CGMCC 1.9126</strain>
    </source>
</reference>
<dbReference type="Pfam" id="PF07498">
    <property type="entry name" value="Rho_N"/>
    <property type="match status" value="1"/>
</dbReference>
<gene>
    <name evidence="2" type="ORF">ACFFHF_19470</name>
</gene>
<sequence>MAFDIVRGGRNVKGVNKNKNQKNKIIGIASLKEALSALKVADLQDIRKKLQIKNISSMKKAELIQSLAEAIPVLFRNIISQFDERRLFLIKNIIANNGVMSANNLEIEEM</sequence>
<evidence type="ECO:0000313" key="3">
    <source>
        <dbReference type="Proteomes" id="UP001589738"/>
    </source>
</evidence>
<dbReference type="RefSeq" id="WP_340901914.1">
    <property type="nucleotide sequence ID" value="NZ_JBHLUU010000120.1"/>
</dbReference>
<organism evidence="2 3">
    <name type="scientific">Robertmurraya beringensis</name>
    <dbReference type="NCBI Taxonomy" id="641660"/>
    <lineage>
        <taxon>Bacteria</taxon>
        <taxon>Bacillati</taxon>
        <taxon>Bacillota</taxon>
        <taxon>Bacilli</taxon>
        <taxon>Bacillales</taxon>
        <taxon>Bacillaceae</taxon>
        <taxon>Robertmurraya</taxon>
    </lineage>
</organism>
<dbReference type="InterPro" id="IPR011112">
    <property type="entry name" value="Rho-like_N"/>
</dbReference>
<proteinExistence type="predicted"/>
<evidence type="ECO:0000259" key="1">
    <source>
        <dbReference type="Pfam" id="PF07498"/>
    </source>
</evidence>
<evidence type="ECO:0000313" key="2">
    <source>
        <dbReference type="EMBL" id="MFC0477379.1"/>
    </source>
</evidence>
<comment type="caution">
    <text evidence="2">The sequence shown here is derived from an EMBL/GenBank/DDBJ whole genome shotgun (WGS) entry which is preliminary data.</text>
</comment>
<dbReference type="EMBL" id="JBHLUU010000120">
    <property type="protein sequence ID" value="MFC0477379.1"/>
    <property type="molecule type" value="Genomic_DNA"/>
</dbReference>
<protein>
    <submittedName>
        <fullName evidence="2">Rho termination factor N-terminal domain-containing protein</fullName>
    </submittedName>
</protein>